<dbReference type="InterPro" id="IPR014729">
    <property type="entry name" value="Rossmann-like_a/b/a_fold"/>
</dbReference>
<dbReference type="PANTHER" id="PTHR31964:SF113">
    <property type="entry name" value="USPA DOMAIN-CONTAINING PROTEIN"/>
    <property type="match status" value="1"/>
</dbReference>
<keyword evidence="3" id="KW-1185">Reference proteome</keyword>
<dbReference type="Gene3D" id="3.40.50.620">
    <property type="entry name" value="HUPs"/>
    <property type="match status" value="1"/>
</dbReference>
<name>A0AAN9GAZ1_9CAEN</name>
<dbReference type="PRINTS" id="PR01438">
    <property type="entry name" value="UNVRSLSTRESS"/>
</dbReference>
<dbReference type="CDD" id="cd23659">
    <property type="entry name" value="USP_At3g01520-like"/>
    <property type="match status" value="1"/>
</dbReference>
<dbReference type="InterPro" id="IPR006015">
    <property type="entry name" value="Universal_stress_UspA"/>
</dbReference>
<dbReference type="SUPFAM" id="SSF52402">
    <property type="entry name" value="Adenine nucleotide alpha hydrolases-like"/>
    <property type="match status" value="1"/>
</dbReference>
<reference evidence="2 3" key="1">
    <citation type="submission" date="2024-02" db="EMBL/GenBank/DDBJ databases">
        <title>Chromosome-scale genome assembly of the rough periwinkle Littorina saxatilis.</title>
        <authorList>
            <person name="De Jode A."/>
            <person name="Faria R."/>
            <person name="Formenti G."/>
            <person name="Sims Y."/>
            <person name="Smith T.P."/>
            <person name="Tracey A."/>
            <person name="Wood J.M.D."/>
            <person name="Zagrodzka Z.B."/>
            <person name="Johannesson K."/>
            <person name="Butlin R.K."/>
            <person name="Leder E.H."/>
        </authorList>
    </citation>
    <scope>NUCLEOTIDE SEQUENCE [LARGE SCALE GENOMIC DNA]</scope>
    <source>
        <strain evidence="2">Snail1</strain>
        <tissue evidence="2">Muscle</tissue>
    </source>
</reference>
<dbReference type="InterPro" id="IPR006016">
    <property type="entry name" value="UspA"/>
</dbReference>
<dbReference type="Pfam" id="PF00582">
    <property type="entry name" value="Usp"/>
    <property type="match status" value="1"/>
</dbReference>
<dbReference type="Proteomes" id="UP001374579">
    <property type="component" value="Unassembled WGS sequence"/>
</dbReference>
<gene>
    <name evidence="2" type="ORF">V1264_019882</name>
</gene>
<dbReference type="EMBL" id="JBAMIC010000010">
    <property type="protein sequence ID" value="KAK7101507.1"/>
    <property type="molecule type" value="Genomic_DNA"/>
</dbReference>
<accession>A0AAN9GAZ1</accession>
<evidence type="ECO:0000313" key="2">
    <source>
        <dbReference type="EMBL" id="KAK7101507.1"/>
    </source>
</evidence>
<organism evidence="2 3">
    <name type="scientific">Littorina saxatilis</name>
    <dbReference type="NCBI Taxonomy" id="31220"/>
    <lineage>
        <taxon>Eukaryota</taxon>
        <taxon>Metazoa</taxon>
        <taxon>Spiralia</taxon>
        <taxon>Lophotrochozoa</taxon>
        <taxon>Mollusca</taxon>
        <taxon>Gastropoda</taxon>
        <taxon>Caenogastropoda</taxon>
        <taxon>Littorinimorpha</taxon>
        <taxon>Littorinoidea</taxon>
        <taxon>Littorinidae</taxon>
        <taxon>Littorina</taxon>
    </lineage>
</organism>
<feature type="domain" description="UspA" evidence="1">
    <location>
        <begin position="7"/>
        <end position="150"/>
    </location>
</feature>
<protein>
    <recommendedName>
        <fullName evidence="1">UspA domain-containing protein</fullName>
    </recommendedName>
</protein>
<evidence type="ECO:0000259" key="1">
    <source>
        <dbReference type="Pfam" id="PF00582"/>
    </source>
</evidence>
<sequence>MATTAPRKIIIAMDGSKQSEYALSYYKENVEHKGDDVTIVFAAEHGNLTSQPVFSTDPQFLARMCSEEEGEIKKLVDKLEKMLTEAGVPGKVLRYSGNTPGEAVIKASQELGADLIITGTRGLGKIRRTLMGSVSQYIVHHAHVPVLVCREK</sequence>
<dbReference type="AlphaFoldDB" id="A0AAN9GAZ1"/>
<evidence type="ECO:0000313" key="3">
    <source>
        <dbReference type="Proteomes" id="UP001374579"/>
    </source>
</evidence>
<comment type="caution">
    <text evidence="2">The sequence shown here is derived from an EMBL/GenBank/DDBJ whole genome shotgun (WGS) entry which is preliminary data.</text>
</comment>
<dbReference type="PANTHER" id="PTHR31964">
    <property type="entry name" value="ADENINE NUCLEOTIDE ALPHA HYDROLASES-LIKE SUPERFAMILY PROTEIN"/>
    <property type="match status" value="1"/>
</dbReference>
<proteinExistence type="predicted"/>